<sequence>MAISGAVTTVEYLRNDPTMVRQRYAAQAVDGAVIAGVNEHGDDFVIAIEEDPEAT</sequence>
<evidence type="ECO:0000313" key="1">
    <source>
        <dbReference type="EMBL" id="MCV7227898.1"/>
    </source>
</evidence>
<name>A0ABT3CET8_9MYCO</name>
<reference evidence="1 2" key="1">
    <citation type="journal article" date="2022" name="BMC Genomics">
        <title>Comparative genome analysis of mycobacteria focusing on tRNA and non-coding RNA.</title>
        <authorList>
            <person name="Behra P.R.K."/>
            <person name="Pettersson B.M.F."/>
            <person name="Ramesh M."/>
            <person name="Das S."/>
            <person name="Dasgupta S."/>
            <person name="Kirsebom L.A."/>
        </authorList>
    </citation>
    <scope>NUCLEOTIDE SEQUENCE [LARGE SCALE GENOMIC DNA]</scope>
    <source>
        <strain evidence="1 2">DSM 44078</strain>
    </source>
</reference>
<organism evidence="1 2">
    <name type="scientific">Mycolicibacterium komossense</name>
    <dbReference type="NCBI Taxonomy" id="1779"/>
    <lineage>
        <taxon>Bacteria</taxon>
        <taxon>Bacillati</taxon>
        <taxon>Actinomycetota</taxon>
        <taxon>Actinomycetes</taxon>
        <taxon>Mycobacteriales</taxon>
        <taxon>Mycobacteriaceae</taxon>
        <taxon>Mycolicibacterium</taxon>
    </lineage>
</organism>
<protein>
    <submittedName>
        <fullName evidence="1">Uncharacterized protein</fullName>
    </submittedName>
</protein>
<dbReference type="RefSeq" id="WP_264068933.1">
    <property type="nucleotide sequence ID" value="NZ_JACKTY010000031.1"/>
</dbReference>
<dbReference type="EMBL" id="JACKTY010000031">
    <property type="protein sequence ID" value="MCV7227898.1"/>
    <property type="molecule type" value="Genomic_DNA"/>
</dbReference>
<accession>A0ABT3CET8</accession>
<gene>
    <name evidence="1" type="ORF">H7J73_17920</name>
</gene>
<keyword evidence="2" id="KW-1185">Reference proteome</keyword>
<proteinExistence type="predicted"/>
<dbReference type="Proteomes" id="UP001526201">
    <property type="component" value="Unassembled WGS sequence"/>
</dbReference>
<evidence type="ECO:0000313" key="2">
    <source>
        <dbReference type="Proteomes" id="UP001526201"/>
    </source>
</evidence>
<comment type="caution">
    <text evidence="1">The sequence shown here is derived from an EMBL/GenBank/DDBJ whole genome shotgun (WGS) entry which is preliminary data.</text>
</comment>